<sequence length="539" mass="61653">MKHKKLNLSFLIPLKNTNLAIMSLINMLTDFMAIRFYIALFVCGLGFSQTTDSIIDGTKNTIKTIEVQPDSTQVKEFVDNEFAAQIDEKWLEELYSNALFDTIYKSVTELDFKDVDFPELPTDTLKARLKELDARTPFNVEYNPSLESVIKSYLKHRRNSIQKLISLSAYYFPMFERELDLYDIPLEVKYLAIVESALKPRARSRVGATGLWQFMFSTGKMYGLDVSSYVDERSDPIKSTEAAAKYLAKLYEIFGDWDLALAAYNSGPGNVSKAIRRSGGYQNYWNIRHNLPRETAGYLPAFLANMYIFEYAEQHGFKKIKPETAYFETDTVRVKQMITLDQVSEVTGTPIEALQFLNPSYKLDIIPFIKEEKYTLRLPREVMGAFVTNEDSIYAFAKAEFDKREKPLPQFFNADEKIRYRVKSGDYLGKISRMYGVRVSDIKRWNGLRNNDLSIGQRLTIFPRKPHVSTPQKTASTTTQTIKPKPISGEVTIYTVQSGDSLWSISQKFSGVSVQNIKEWNGISGNKLKPGMKLKIGKS</sequence>
<dbReference type="PANTHER" id="PTHR33734">
    <property type="entry name" value="LYSM DOMAIN-CONTAINING GPI-ANCHORED PROTEIN 2"/>
    <property type="match status" value="1"/>
</dbReference>
<dbReference type="CDD" id="cd00118">
    <property type="entry name" value="LysM"/>
    <property type="match status" value="2"/>
</dbReference>
<dbReference type="SUPFAM" id="SSF53955">
    <property type="entry name" value="Lysozyme-like"/>
    <property type="match status" value="1"/>
</dbReference>
<dbReference type="SMART" id="SM00257">
    <property type="entry name" value="LysM"/>
    <property type="match status" value="2"/>
</dbReference>
<evidence type="ECO:0000256" key="1">
    <source>
        <dbReference type="ARBA" id="ARBA00007734"/>
    </source>
</evidence>
<dbReference type="GO" id="GO:0008932">
    <property type="term" value="F:lytic endotransglycosylase activity"/>
    <property type="evidence" value="ECO:0007669"/>
    <property type="project" value="TreeGrafter"/>
</dbReference>
<dbReference type="Gene3D" id="3.10.350.10">
    <property type="entry name" value="LysM domain"/>
    <property type="match status" value="2"/>
</dbReference>
<dbReference type="PROSITE" id="PS51782">
    <property type="entry name" value="LYSM"/>
    <property type="match status" value="2"/>
</dbReference>
<evidence type="ECO:0000313" key="3">
    <source>
        <dbReference type="EMBL" id="KJD34088.1"/>
    </source>
</evidence>
<dbReference type="AlphaFoldDB" id="A0A0D7W5W1"/>
<dbReference type="InterPro" id="IPR036779">
    <property type="entry name" value="LysM_dom_sf"/>
</dbReference>
<evidence type="ECO:0000259" key="2">
    <source>
        <dbReference type="PROSITE" id="PS51782"/>
    </source>
</evidence>
<dbReference type="PROSITE" id="PS00922">
    <property type="entry name" value="TRANSGLYCOSYLASE"/>
    <property type="match status" value="1"/>
</dbReference>
<reference evidence="3 4" key="1">
    <citation type="journal article" date="2015" name="Antonie Van Leeuwenhoek">
        <title>Tamlana nanhaiensis sp. nov., isolated from surface seawater collected from the South China Sea.</title>
        <authorList>
            <person name="Liu X."/>
            <person name="Lai Q."/>
            <person name="Du Y."/>
            <person name="Li G."/>
            <person name="Sun F."/>
            <person name="Shao Z."/>
        </authorList>
    </citation>
    <scope>NUCLEOTIDE SEQUENCE [LARGE SCALE GENOMIC DNA]</scope>
    <source>
        <strain evidence="3 4">FHC16</strain>
    </source>
</reference>
<dbReference type="InterPro" id="IPR000189">
    <property type="entry name" value="Transglyc_AS"/>
</dbReference>
<name>A0A0D7W5W1_9FLAO</name>
<dbReference type="PANTHER" id="PTHR33734:SF22">
    <property type="entry name" value="MEMBRANE-BOUND LYTIC MUREIN TRANSGLYCOSYLASE D"/>
    <property type="match status" value="1"/>
</dbReference>
<dbReference type="GO" id="GO:0000270">
    <property type="term" value="P:peptidoglycan metabolic process"/>
    <property type="evidence" value="ECO:0007669"/>
    <property type="project" value="InterPro"/>
</dbReference>
<dbReference type="SUPFAM" id="SSF54106">
    <property type="entry name" value="LysM domain"/>
    <property type="match status" value="2"/>
</dbReference>
<comment type="caution">
    <text evidence="3">The sequence shown here is derived from an EMBL/GenBank/DDBJ whole genome shotgun (WGS) entry which is preliminary data.</text>
</comment>
<accession>A0A0D7W5W1</accession>
<feature type="domain" description="LysM" evidence="2">
    <location>
        <begin position="418"/>
        <end position="461"/>
    </location>
</feature>
<keyword evidence="4" id="KW-1185">Reference proteome</keyword>
<dbReference type="GO" id="GO:0016020">
    <property type="term" value="C:membrane"/>
    <property type="evidence" value="ECO:0007669"/>
    <property type="project" value="InterPro"/>
</dbReference>
<dbReference type="PATRIC" id="fig|1382798.3.peg.2173"/>
<gene>
    <name evidence="3" type="ORF">PK35_04990</name>
</gene>
<dbReference type="EMBL" id="JTDV01000002">
    <property type="protein sequence ID" value="KJD34088.1"/>
    <property type="molecule type" value="Genomic_DNA"/>
</dbReference>
<comment type="similarity">
    <text evidence="1">Belongs to the transglycosylase Slt family.</text>
</comment>
<feature type="domain" description="LysM" evidence="2">
    <location>
        <begin position="492"/>
        <end position="536"/>
    </location>
</feature>
<dbReference type="CDD" id="cd16894">
    <property type="entry name" value="MltD-like"/>
    <property type="match status" value="1"/>
</dbReference>
<dbReference type="InterPro" id="IPR018392">
    <property type="entry name" value="LysM"/>
</dbReference>
<dbReference type="Pfam" id="PF01476">
    <property type="entry name" value="LysM"/>
    <property type="match status" value="2"/>
</dbReference>
<dbReference type="Pfam" id="PF01464">
    <property type="entry name" value="SLT"/>
    <property type="match status" value="1"/>
</dbReference>
<dbReference type="InterPro" id="IPR023346">
    <property type="entry name" value="Lysozyme-like_dom_sf"/>
</dbReference>
<dbReference type="Proteomes" id="UP000032361">
    <property type="component" value="Unassembled WGS sequence"/>
</dbReference>
<protein>
    <submittedName>
        <fullName evidence="3">Murein transglycosylase</fullName>
    </submittedName>
</protein>
<dbReference type="STRING" id="1382798.PK35_04990"/>
<evidence type="ECO:0000313" key="4">
    <source>
        <dbReference type="Proteomes" id="UP000032361"/>
    </source>
</evidence>
<dbReference type="InterPro" id="IPR008258">
    <property type="entry name" value="Transglycosylase_SLT_dom_1"/>
</dbReference>
<proteinExistence type="inferred from homology"/>
<dbReference type="Gene3D" id="1.10.530.10">
    <property type="match status" value="1"/>
</dbReference>
<organism evidence="3 4">
    <name type="scientific">Neotamlana nanhaiensis</name>
    <dbReference type="NCBI Taxonomy" id="1382798"/>
    <lineage>
        <taxon>Bacteria</taxon>
        <taxon>Pseudomonadati</taxon>
        <taxon>Bacteroidota</taxon>
        <taxon>Flavobacteriia</taxon>
        <taxon>Flavobacteriales</taxon>
        <taxon>Flavobacteriaceae</taxon>
        <taxon>Neotamlana</taxon>
    </lineage>
</organism>